<evidence type="ECO:0000256" key="1">
    <source>
        <dbReference type="SAM" id="SignalP"/>
    </source>
</evidence>
<geneLocation type="plasmid" evidence="2">
    <name>pCD3.4</name>
</geneLocation>
<dbReference type="AlphaFoldDB" id="Q3SAX6"/>
<proteinExistence type="predicted"/>
<dbReference type="EMBL" id="DQ087597">
    <property type="protein sequence ID" value="AAZ29031.1"/>
    <property type="molecule type" value="Genomic_DNA"/>
</dbReference>
<keyword evidence="1" id="KW-0732">Signal</keyword>
<dbReference type="PIR" id="A57260">
    <property type="entry name" value="A57260"/>
</dbReference>
<gene>
    <name evidence="2" type="primary">dvnA</name>
</gene>
<protein>
    <submittedName>
        <fullName evidence="2">Divergicin A</fullName>
    </submittedName>
</protein>
<dbReference type="TCDB" id="1.C.27.1.1">
    <property type="family name" value="the divergicin a (divergicin a) family"/>
</dbReference>
<reference evidence="2" key="1">
    <citation type="journal article" date="1995" name="J. Bacteriol.">
        <title>A signal peptide secretion-dependent bacteriocin from Carnobacterium divergens.</title>
        <authorList>
            <person name="Worobo R.W."/>
            <person name="Van Belkum M.J."/>
            <person name="Sailer M."/>
            <person name="Roy K.L."/>
            <person name="Vederas J.C."/>
            <person name="Stiles M.E."/>
        </authorList>
    </citation>
    <scope>NUCLEOTIDE SEQUENCE</scope>
    <source>
        <strain evidence="2">LV13</strain>
        <plasmid evidence="2">pCD3.4</plasmid>
    </source>
</reference>
<accession>Q3SAX6</accession>
<dbReference type="RefSeq" id="WP_032491450.1">
    <property type="nucleotide sequence ID" value="NZ_JAMXLU010000013.1"/>
</dbReference>
<name>Q3SAX6_CARDV</name>
<keyword evidence="2" id="KW-0614">Plasmid</keyword>
<evidence type="ECO:0000313" key="2">
    <source>
        <dbReference type="EMBL" id="AAZ29031.1"/>
    </source>
</evidence>
<organism evidence="2">
    <name type="scientific">Carnobacterium divergens</name>
    <name type="common">Lactobacillus divergens</name>
    <dbReference type="NCBI Taxonomy" id="2748"/>
    <lineage>
        <taxon>Bacteria</taxon>
        <taxon>Bacillati</taxon>
        <taxon>Bacillota</taxon>
        <taxon>Bacilli</taxon>
        <taxon>Lactobacillales</taxon>
        <taxon>Carnobacteriaceae</taxon>
        <taxon>Carnobacterium</taxon>
    </lineage>
</organism>
<reference evidence="2" key="2">
    <citation type="journal article" date="2006" name="Microbiology">
        <title>Characterization of the theta-type plasmid pCD3.4 from Carnobacterium divergens, and modulation of its host range by RepA mutation.</title>
        <authorList>
            <person name="van Belkum M.J."/>
            <person name="Stiles M.E."/>
        </authorList>
    </citation>
    <scope>NUCLEOTIDE SEQUENCE</scope>
    <source>
        <strain evidence="2">LV13</strain>
        <plasmid evidence="2">pCD3.4</plasmid>
    </source>
</reference>
<feature type="signal peptide" evidence="1">
    <location>
        <begin position="1"/>
        <end position="29"/>
    </location>
</feature>
<feature type="chain" id="PRO_5044488391" evidence="1">
    <location>
        <begin position="30"/>
        <end position="75"/>
    </location>
</feature>
<sequence>MKKQILKGLVIVVCLSGATFFSTPQQASAAAPKITQKQKNCVNGQLGGMLAGALGGPGGVVLGGIGGAIAGGCFN</sequence>